<keyword evidence="1" id="KW-0472">Membrane</keyword>
<protein>
    <submittedName>
        <fullName evidence="2">Uncharacterized protein</fullName>
    </submittedName>
</protein>
<evidence type="ECO:0000256" key="1">
    <source>
        <dbReference type="SAM" id="Phobius"/>
    </source>
</evidence>
<name>A0A3Q3GUB4_9LABR</name>
<keyword evidence="1" id="KW-0812">Transmembrane</keyword>
<accession>A0A3Q3GUB4</accession>
<reference evidence="2" key="2">
    <citation type="submission" date="2025-09" db="UniProtKB">
        <authorList>
            <consortium name="Ensembl"/>
        </authorList>
    </citation>
    <scope>IDENTIFICATION</scope>
</reference>
<sequence length="184" mass="20685">SQKTKAAPPLLRQSRSWRCGWVCRSLIVQAGGTYPDVLSISFVSQCESTACVLYVCMYCLTHPEPVTSPLSPQHHHWSSLHHNDLYRPEALPHLWLPSSISQSFLVSISVFLFLSAYNLSIFLLLIPYSIQFFPLCLVCHRLSPSLSPQAIPAFNLTMLIYAPWHRGTLSCSLWGETVISLGRV</sequence>
<dbReference type="InParanoid" id="A0A3Q3GUB4"/>
<proteinExistence type="predicted"/>
<dbReference type="AlphaFoldDB" id="A0A3Q3GUB4"/>
<evidence type="ECO:0000313" key="2">
    <source>
        <dbReference type="Ensembl" id="ENSLBEP00000037962.1"/>
    </source>
</evidence>
<keyword evidence="3" id="KW-1185">Reference proteome</keyword>
<evidence type="ECO:0000313" key="3">
    <source>
        <dbReference type="Proteomes" id="UP000261660"/>
    </source>
</evidence>
<dbReference type="Ensembl" id="ENSLBET00000039526.1">
    <property type="protein sequence ID" value="ENSLBEP00000037962.1"/>
    <property type="gene ID" value="ENSLBEG00000028313.1"/>
</dbReference>
<dbReference type="Proteomes" id="UP000261660">
    <property type="component" value="Unplaced"/>
</dbReference>
<keyword evidence="1" id="KW-1133">Transmembrane helix</keyword>
<reference evidence="2" key="1">
    <citation type="submission" date="2025-08" db="UniProtKB">
        <authorList>
            <consortium name="Ensembl"/>
        </authorList>
    </citation>
    <scope>IDENTIFICATION</scope>
</reference>
<feature type="transmembrane region" description="Helical" evidence="1">
    <location>
        <begin position="104"/>
        <end position="126"/>
    </location>
</feature>
<organism evidence="2 3">
    <name type="scientific">Labrus bergylta</name>
    <name type="common">ballan wrasse</name>
    <dbReference type="NCBI Taxonomy" id="56723"/>
    <lineage>
        <taxon>Eukaryota</taxon>
        <taxon>Metazoa</taxon>
        <taxon>Chordata</taxon>
        <taxon>Craniata</taxon>
        <taxon>Vertebrata</taxon>
        <taxon>Euteleostomi</taxon>
        <taxon>Actinopterygii</taxon>
        <taxon>Neopterygii</taxon>
        <taxon>Teleostei</taxon>
        <taxon>Neoteleostei</taxon>
        <taxon>Acanthomorphata</taxon>
        <taxon>Eupercaria</taxon>
        <taxon>Labriformes</taxon>
        <taxon>Labridae</taxon>
        <taxon>Labrus</taxon>
    </lineage>
</organism>